<reference evidence="7 8" key="1">
    <citation type="submission" date="2022-03" db="EMBL/GenBank/DDBJ databases">
        <title>Novel taxa within the pig intestine.</title>
        <authorList>
            <person name="Wylensek D."/>
            <person name="Bishof K."/>
            <person name="Afrizal A."/>
            <person name="Clavel T."/>
        </authorList>
    </citation>
    <scope>NUCLEOTIDE SEQUENCE [LARGE SCALE GENOMIC DNA]</scope>
    <source>
        <strain evidence="7 8">CLA-KB-P133</strain>
    </source>
</reference>
<name>A0AB35U827_9FIRM</name>
<feature type="domain" description="Solute-binding protein family 5" evidence="6">
    <location>
        <begin position="92"/>
        <end position="447"/>
    </location>
</feature>
<dbReference type="Gene3D" id="3.10.105.10">
    <property type="entry name" value="Dipeptide-binding Protein, Domain 3"/>
    <property type="match status" value="1"/>
</dbReference>
<accession>A0AB35U827</accession>
<dbReference type="PROSITE" id="PS51257">
    <property type="entry name" value="PROKAR_LIPOPROTEIN"/>
    <property type="match status" value="1"/>
</dbReference>
<dbReference type="CDD" id="cd08513">
    <property type="entry name" value="PBP2_thermophilic_Hb8_like"/>
    <property type="match status" value="1"/>
</dbReference>
<dbReference type="AlphaFoldDB" id="A0AB35U827"/>
<evidence type="ECO:0000256" key="2">
    <source>
        <dbReference type="ARBA" id="ARBA00005695"/>
    </source>
</evidence>
<evidence type="ECO:0000256" key="5">
    <source>
        <dbReference type="SAM" id="SignalP"/>
    </source>
</evidence>
<comment type="similarity">
    <text evidence="2">Belongs to the bacterial solute-binding protein 5 family.</text>
</comment>
<dbReference type="SUPFAM" id="SSF53850">
    <property type="entry name" value="Periplasmic binding protein-like II"/>
    <property type="match status" value="1"/>
</dbReference>
<dbReference type="PIRSF" id="PIRSF002741">
    <property type="entry name" value="MppA"/>
    <property type="match status" value="1"/>
</dbReference>
<organism evidence="7 8">
    <name type="scientific">Grylomicrobium aquisgranensis</name>
    <dbReference type="NCBI Taxonomy" id="2926318"/>
    <lineage>
        <taxon>Bacteria</taxon>
        <taxon>Bacillati</taxon>
        <taxon>Bacillota</taxon>
        <taxon>Erysipelotrichia</taxon>
        <taxon>Erysipelotrichales</taxon>
        <taxon>Erysipelotrichaceae</taxon>
        <taxon>Grylomicrobium</taxon>
    </lineage>
</organism>
<sequence>MKGFKKVVTGALAAVLSLSLAACGQSASTQATASAAASDTVNIGVTDTLSTLNPLNMDMTFVNYYATSFEFLPLISLDKDYQQYGMIADPITTDDNLTFHIHIKDDAKWSDGQDITADDVIWTILKMTAPAVANPYISFANVKGISDDNLSPEGADSLEGLVKTDDKNLDIVMKSQMGLNTFLNNIGTWLLILPKHALEDTPDDELLTSDWFNAPTVVSGPYKATSEDFAHYVTYEANENYFAGAPKIAKMNIRIEDSSSLLAGLQSGEIDMTHPAFSNMPVEDRKTLEGLSNVTTTYSDPITDEMTFFNTKNVPDAKVRLAIVEAIDRNTILDQILGGKGEIVDGFVGSHSPYYDASKPTIPYDPDNAKKLLEEAGWDSSKSLEWYVSSSDTSMTRAVQVIKEELAQVGVTININTVDFSTLMSTAASNSFDIFSVQYTITPSDYYADGTYLVDADDSWTGGWKNDEVDALFAKTQETTDTAELTSIYLQLDEILEQEVPLFSLYFMSNSGSVNNRIKNASPTFFGAFNNIQDWEIAQ</sequence>
<dbReference type="PROSITE" id="PS01040">
    <property type="entry name" value="SBP_BACTERIAL_5"/>
    <property type="match status" value="1"/>
</dbReference>
<proteinExistence type="inferred from homology"/>
<dbReference type="GO" id="GO:0015833">
    <property type="term" value="P:peptide transport"/>
    <property type="evidence" value="ECO:0007669"/>
    <property type="project" value="TreeGrafter"/>
</dbReference>
<dbReference type="Gene3D" id="3.40.190.10">
    <property type="entry name" value="Periplasmic binding protein-like II"/>
    <property type="match status" value="1"/>
</dbReference>
<dbReference type="InterPro" id="IPR000914">
    <property type="entry name" value="SBP_5_dom"/>
</dbReference>
<dbReference type="GO" id="GO:0043190">
    <property type="term" value="C:ATP-binding cassette (ABC) transporter complex"/>
    <property type="evidence" value="ECO:0007669"/>
    <property type="project" value="InterPro"/>
</dbReference>
<feature type="signal peptide" evidence="5">
    <location>
        <begin position="1"/>
        <end position="21"/>
    </location>
</feature>
<gene>
    <name evidence="7" type="ORF">MOZ60_05530</name>
</gene>
<dbReference type="InterPro" id="IPR023765">
    <property type="entry name" value="SBP_5_CS"/>
</dbReference>
<protein>
    <submittedName>
        <fullName evidence="7">Peptide ABC transporter substrate-binding protein</fullName>
    </submittedName>
</protein>
<keyword evidence="8" id="KW-1185">Reference proteome</keyword>
<dbReference type="Pfam" id="PF00496">
    <property type="entry name" value="SBP_bac_5"/>
    <property type="match status" value="1"/>
</dbReference>
<keyword evidence="3" id="KW-0813">Transport</keyword>
<evidence type="ECO:0000256" key="4">
    <source>
        <dbReference type="ARBA" id="ARBA00022729"/>
    </source>
</evidence>
<dbReference type="GO" id="GO:1904680">
    <property type="term" value="F:peptide transmembrane transporter activity"/>
    <property type="evidence" value="ECO:0007669"/>
    <property type="project" value="TreeGrafter"/>
</dbReference>
<comment type="subcellular location">
    <subcellularLocation>
        <location evidence="1">Cell membrane</location>
        <topology evidence="1">Lipid-anchor</topology>
    </subcellularLocation>
</comment>
<evidence type="ECO:0000313" key="7">
    <source>
        <dbReference type="EMBL" id="MDX8419550.1"/>
    </source>
</evidence>
<keyword evidence="4 5" id="KW-0732">Signal</keyword>
<dbReference type="EMBL" id="JALBUR010000010">
    <property type="protein sequence ID" value="MDX8419550.1"/>
    <property type="molecule type" value="Genomic_DNA"/>
</dbReference>
<dbReference type="InterPro" id="IPR030678">
    <property type="entry name" value="Peptide/Ni-bd"/>
</dbReference>
<dbReference type="Proteomes" id="UP001286174">
    <property type="component" value="Unassembled WGS sequence"/>
</dbReference>
<evidence type="ECO:0000256" key="1">
    <source>
        <dbReference type="ARBA" id="ARBA00004193"/>
    </source>
</evidence>
<dbReference type="PANTHER" id="PTHR30290:SF9">
    <property type="entry name" value="OLIGOPEPTIDE-BINDING PROTEIN APPA"/>
    <property type="match status" value="1"/>
</dbReference>
<evidence type="ECO:0000313" key="8">
    <source>
        <dbReference type="Proteomes" id="UP001286174"/>
    </source>
</evidence>
<evidence type="ECO:0000256" key="3">
    <source>
        <dbReference type="ARBA" id="ARBA00022448"/>
    </source>
</evidence>
<dbReference type="RefSeq" id="WP_277009216.1">
    <property type="nucleotide sequence ID" value="NZ_JALBUR010000010.1"/>
</dbReference>
<evidence type="ECO:0000259" key="6">
    <source>
        <dbReference type="Pfam" id="PF00496"/>
    </source>
</evidence>
<comment type="caution">
    <text evidence="7">The sequence shown here is derived from an EMBL/GenBank/DDBJ whole genome shotgun (WGS) entry which is preliminary data.</text>
</comment>
<dbReference type="InterPro" id="IPR039424">
    <property type="entry name" value="SBP_5"/>
</dbReference>
<feature type="chain" id="PRO_5044240912" evidence="5">
    <location>
        <begin position="22"/>
        <end position="539"/>
    </location>
</feature>
<dbReference type="PANTHER" id="PTHR30290">
    <property type="entry name" value="PERIPLASMIC BINDING COMPONENT OF ABC TRANSPORTER"/>
    <property type="match status" value="1"/>
</dbReference>
<dbReference type="GO" id="GO:0042597">
    <property type="term" value="C:periplasmic space"/>
    <property type="evidence" value="ECO:0007669"/>
    <property type="project" value="UniProtKB-ARBA"/>
</dbReference>